<accession>A0A5B8MNG8</accession>
<keyword evidence="9" id="KW-0413">Isomerase</keyword>
<comment type="similarity">
    <text evidence="1 4">Belongs to the SIS family. GutQ/KpsF subfamily.</text>
</comment>
<proteinExistence type="inferred from homology"/>
<feature type="site" description="Catalytically relevant" evidence="5">
    <location>
        <position position="163"/>
    </location>
</feature>
<dbReference type="PROSITE" id="PS51464">
    <property type="entry name" value="SIS"/>
    <property type="match status" value="1"/>
</dbReference>
<evidence type="ECO:0000256" key="6">
    <source>
        <dbReference type="PROSITE-ProRule" id="PRU00703"/>
    </source>
</evidence>
<dbReference type="PANTHER" id="PTHR47476:SF2">
    <property type="entry name" value="ARABINOSE 5-PHOSPHATE ISOMERASE-RELATED"/>
    <property type="match status" value="1"/>
</dbReference>
<evidence type="ECO:0000256" key="3">
    <source>
        <dbReference type="ARBA" id="ARBA00023122"/>
    </source>
</evidence>
<evidence type="ECO:0000259" key="7">
    <source>
        <dbReference type="PROSITE" id="PS51371"/>
    </source>
</evidence>
<dbReference type="AlphaFoldDB" id="A0A5B8MNG8"/>
<dbReference type="OrthoDB" id="1872003at2759"/>
<evidence type="ECO:0000256" key="5">
    <source>
        <dbReference type="PIRSR" id="PIRSR004692-3"/>
    </source>
</evidence>
<dbReference type="GO" id="GO:1901135">
    <property type="term" value="P:carbohydrate derivative metabolic process"/>
    <property type="evidence" value="ECO:0007669"/>
    <property type="project" value="InterPro"/>
</dbReference>
<evidence type="ECO:0000256" key="4">
    <source>
        <dbReference type="PIRNR" id="PIRNR004692"/>
    </source>
</evidence>
<reference evidence="9 10" key="1">
    <citation type="submission" date="2018-07" db="EMBL/GenBank/DDBJ databases">
        <title>The complete nuclear genome of the prasinophyte Chloropicon primus (CCMP1205).</title>
        <authorList>
            <person name="Pombert J.-F."/>
            <person name="Otis C."/>
            <person name="Turmel M."/>
            <person name="Lemieux C."/>
        </authorList>
    </citation>
    <scope>NUCLEOTIDE SEQUENCE [LARGE SCALE GENOMIC DNA]</scope>
    <source>
        <strain evidence="9 10">CCMP1205</strain>
    </source>
</reference>
<dbReference type="Pfam" id="PF01380">
    <property type="entry name" value="SIS"/>
    <property type="match status" value="1"/>
</dbReference>
<feature type="site" description="Catalytically relevant" evidence="5">
    <location>
        <position position="204"/>
    </location>
</feature>
<organism evidence="9 10">
    <name type="scientific">Chloropicon primus</name>
    <dbReference type="NCBI Taxonomy" id="1764295"/>
    <lineage>
        <taxon>Eukaryota</taxon>
        <taxon>Viridiplantae</taxon>
        <taxon>Chlorophyta</taxon>
        <taxon>Chloropicophyceae</taxon>
        <taxon>Chloropicales</taxon>
        <taxon>Chloropicaceae</taxon>
        <taxon>Chloropicon</taxon>
    </lineage>
</organism>
<dbReference type="Pfam" id="PF00571">
    <property type="entry name" value="CBS"/>
    <property type="match status" value="2"/>
</dbReference>
<dbReference type="Proteomes" id="UP000316726">
    <property type="component" value="Chromosome 7"/>
</dbReference>
<evidence type="ECO:0000313" key="10">
    <source>
        <dbReference type="Proteomes" id="UP000316726"/>
    </source>
</evidence>
<evidence type="ECO:0000259" key="8">
    <source>
        <dbReference type="PROSITE" id="PS51464"/>
    </source>
</evidence>
<dbReference type="STRING" id="1764295.A0A5B8MNG8"/>
<dbReference type="SMART" id="SM00116">
    <property type="entry name" value="CBS"/>
    <property type="match status" value="2"/>
</dbReference>
<keyword evidence="10" id="KW-1185">Reference proteome</keyword>
<dbReference type="Gene3D" id="3.10.580.10">
    <property type="entry name" value="CBS-domain"/>
    <property type="match status" value="1"/>
</dbReference>
<dbReference type="CDD" id="cd05014">
    <property type="entry name" value="SIS_Kpsf"/>
    <property type="match status" value="1"/>
</dbReference>
<dbReference type="GO" id="GO:0005975">
    <property type="term" value="P:carbohydrate metabolic process"/>
    <property type="evidence" value="ECO:0007669"/>
    <property type="project" value="InterPro"/>
</dbReference>
<dbReference type="EMBL" id="CP031040">
    <property type="protein sequence ID" value="QDZ22116.1"/>
    <property type="molecule type" value="Genomic_DNA"/>
</dbReference>
<dbReference type="InterPro" id="IPR035474">
    <property type="entry name" value="SIS_Kpsf"/>
</dbReference>
<dbReference type="InterPro" id="IPR001347">
    <property type="entry name" value="SIS_dom"/>
</dbReference>
<protein>
    <submittedName>
        <fullName evidence="9">Phosphosugar isomerase</fullName>
    </submittedName>
</protein>
<feature type="domain" description="SIS" evidence="8">
    <location>
        <begin position="53"/>
        <end position="195"/>
    </location>
</feature>
<dbReference type="InterPro" id="IPR046348">
    <property type="entry name" value="SIS_dom_sf"/>
</dbReference>
<evidence type="ECO:0000256" key="1">
    <source>
        <dbReference type="ARBA" id="ARBA00008165"/>
    </source>
</evidence>
<dbReference type="Gene3D" id="3.40.50.10490">
    <property type="entry name" value="Glucose-6-phosphate isomerase like protein, domain 1"/>
    <property type="match status" value="1"/>
</dbReference>
<dbReference type="SUPFAM" id="SSF53697">
    <property type="entry name" value="SIS domain"/>
    <property type="match status" value="1"/>
</dbReference>
<feature type="site" description="Catalytically relevant" evidence="5">
    <location>
        <position position="70"/>
    </location>
</feature>
<keyword evidence="3 6" id="KW-0129">CBS domain</keyword>
<dbReference type="InterPro" id="IPR046342">
    <property type="entry name" value="CBS_dom_sf"/>
</dbReference>
<keyword evidence="2" id="KW-0677">Repeat</keyword>
<sequence>MSNADLNALAKLNGGDGKDPMSQTGLKALFTEQHEFMNFFFENLDYEPIERFCNACLTTKGVIFFSGVGKSGFIAQKISMTLVSTGTKAVFLNPTDALHGDIGILSEDDLLVMFSKSGSTEELLRLVPYARAKGAKLVSVTSIKGCKLDNACDFAVNLPLQRELCPFDLAPVTSTAIQMLFGDTVAIALMQAKNLTKDQYAMNHPAGRIGKRLILRVADVAKQTDIPLVTGEMKVMDILVELSSKGKGCVLVVESPESRKLLGVFTDGDLRRSLQKHGESALKTAVKEFMIGTPRTVKEEAMAVDAMTSMKEPTKVTFLPVVDDTFAVTGLVTLHDLVSAGI</sequence>
<dbReference type="GO" id="GO:0097367">
    <property type="term" value="F:carbohydrate derivative binding"/>
    <property type="evidence" value="ECO:0007669"/>
    <property type="project" value="InterPro"/>
</dbReference>
<dbReference type="InterPro" id="IPR000644">
    <property type="entry name" value="CBS_dom"/>
</dbReference>
<dbReference type="GO" id="GO:0016853">
    <property type="term" value="F:isomerase activity"/>
    <property type="evidence" value="ECO:0007669"/>
    <property type="project" value="UniProtKB-KW"/>
</dbReference>
<gene>
    <name evidence="9" type="ORF">A3770_07p46340</name>
</gene>
<dbReference type="PANTHER" id="PTHR47476">
    <property type="match status" value="1"/>
</dbReference>
<evidence type="ECO:0000256" key="2">
    <source>
        <dbReference type="ARBA" id="ARBA00022737"/>
    </source>
</evidence>
<dbReference type="PROSITE" id="PS51371">
    <property type="entry name" value="CBS"/>
    <property type="match status" value="2"/>
</dbReference>
<evidence type="ECO:0000313" key="9">
    <source>
        <dbReference type="EMBL" id="QDZ22116.1"/>
    </source>
</evidence>
<feature type="domain" description="CBS" evidence="7">
    <location>
        <begin position="290"/>
        <end position="342"/>
    </location>
</feature>
<dbReference type="NCBIfam" id="TIGR00393">
    <property type="entry name" value="kpsF"/>
    <property type="match status" value="1"/>
</dbReference>
<dbReference type="CDD" id="cd04604">
    <property type="entry name" value="CBS_pair_SIS_assoc"/>
    <property type="match status" value="1"/>
</dbReference>
<feature type="site" description="Catalytically relevant" evidence="5">
    <location>
        <position position="122"/>
    </location>
</feature>
<dbReference type="PIRSF" id="PIRSF004692">
    <property type="entry name" value="KdsD_KpsF"/>
    <property type="match status" value="1"/>
</dbReference>
<feature type="domain" description="CBS" evidence="7">
    <location>
        <begin position="222"/>
        <end position="280"/>
    </location>
</feature>
<dbReference type="InterPro" id="IPR004800">
    <property type="entry name" value="KdsD/KpsF-type"/>
</dbReference>
<name>A0A5B8MNG8_9CHLO</name>